<keyword evidence="3" id="KW-1185">Reference proteome</keyword>
<dbReference type="AlphaFoldDB" id="A0A9X2A7L0"/>
<feature type="transmembrane region" description="Helical" evidence="1">
    <location>
        <begin position="12"/>
        <end position="32"/>
    </location>
</feature>
<protein>
    <submittedName>
        <fullName evidence="2">Uncharacterized protein</fullName>
    </submittedName>
</protein>
<comment type="caution">
    <text evidence="2">The sequence shown here is derived from an EMBL/GenBank/DDBJ whole genome shotgun (WGS) entry which is preliminary data.</text>
</comment>
<organism evidence="2 3">
    <name type="scientific">Christiangramia crocea</name>
    <dbReference type="NCBI Taxonomy" id="2904124"/>
    <lineage>
        <taxon>Bacteria</taxon>
        <taxon>Pseudomonadati</taxon>
        <taxon>Bacteroidota</taxon>
        <taxon>Flavobacteriia</taxon>
        <taxon>Flavobacteriales</taxon>
        <taxon>Flavobacteriaceae</taxon>
        <taxon>Christiangramia</taxon>
    </lineage>
</organism>
<feature type="transmembrane region" description="Helical" evidence="1">
    <location>
        <begin position="44"/>
        <end position="62"/>
    </location>
</feature>
<dbReference type="EMBL" id="JAJSON010000030">
    <property type="protein sequence ID" value="MCG9973185.1"/>
    <property type="molecule type" value="Genomic_DNA"/>
</dbReference>
<keyword evidence="1" id="KW-0812">Transmembrane</keyword>
<keyword evidence="1" id="KW-0472">Membrane</keyword>
<reference evidence="2" key="1">
    <citation type="submission" date="2021-12" db="EMBL/GenBank/DDBJ databases">
        <title>Description of Gramella crocea sp. nov., a new bacterium isolated from activated sludge.</title>
        <authorList>
            <person name="Zhang X."/>
        </authorList>
    </citation>
    <scope>NUCLEOTIDE SEQUENCE</scope>
    <source>
        <strain evidence="2">YB25</strain>
    </source>
</reference>
<dbReference type="Proteomes" id="UP001139344">
    <property type="component" value="Unassembled WGS sequence"/>
</dbReference>
<evidence type="ECO:0000313" key="3">
    <source>
        <dbReference type="Proteomes" id="UP001139344"/>
    </source>
</evidence>
<dbReference type="RefSeq" id="WP_240100572.1">
    <property type="nucleotide sequence ID" value="NZ_JAJSON010000030.1"/>
</dbReference>
<proteinExistence type="predicted"/>
<keyword evidence="1" id="KW-1133">Transmembrane helix</keyword>
<sequence length="160" mass="18831">MRIFEEKQAFRQWWLVLILSGILVVTGLSFFIGFTGFQTENLKYLGYIAVLFIITMFWIIRLHTRIDNSGIRTSFEPFGIFKKSFKWNDISKCYVRKYSPIREYGGWGIKGFNNPKAFNVSGNIGIQIITKDDKRFLIGTNKPKEAQRVIKRYQEKNKLK</sequence>
<gene>
    <name evidence="2" type="ORF">LU635_16155</name>
</gene>
<accession>A0A9X2A7L0</accession>
<evidence type="ECO:0000313" key="2">
    <source>
        <dbReference type="EMBL" id="MCG9973185.1"/>
    </source>
</evidence>
<name>A0A9X2A7L0_9FLAO</name>
<evidence type="ECO:0000256" key="1">
    <source>
        <dbReference type="SAM" id="Phobius"/>
    </source>
</evidence>